<evidence type="ECO:0000313" key="2">
    <source>
        <dbReference type="Proteomes" id="UP000199029"/>
    </source>
</evidence>
<evidence type="ECO:0000313" key="1">
    <source>
        <dbReference type="EMBL" id="SFQ76144.1"/>
    </source>
</evidence>
<sequence>MVSHYHHQPRCPYQKQGSVLAYNNPPNLRGVEKTVWAKKPISLLLC</sequence>
<keyword evidence="2" id="KW-1185">Reference proteome</keyword>
<dbReference type="Proteomes" id="UP000199029">
    <property type="component" value="Unassembled WGS sequence"/>
</dbReference>
<organism evidence="1 2">
    <name type="scientific">Hymenobacter arizonensis</name>
    <name type="common">Siccationidurans arizonensis</name>
    <dbReference type="NCBI Taxonomy" id="1227077"/>
    <lineage>
        <taxon>Bacteria</taxon>
        <taxon>Pseudomonadati</taxon>
        <taxon>Bacteroidota</taxon>
        <taxon>Cytophagia</taxon>
        <taxon>Cytophagales</taxon>
        <taxon>Hymenobacteraceae</taxon>
        <taxon>Hymenobacter</taxon>
    </lineage>
</organism>
<protein>
    <submittedName>
        <fullName evidence="1">Uncharacterized protein</fullName>
    </submittedName>
</protein>
<name>A0A1I6B5D9_HYMAR</name>
<dbReference type="STRING" id="1227077.SAMN04515668_4184"/>
<reference evidence="2" key="1">
    <citation type="submission" date="2016-10" db="EMBL/GenBank/DDBJ databases">
        <authorList>
            <person name="Varghese N."/>
            <person name="Submissions S."/>
        </authorList>
    </citation>
    <scope>NUCLEOTIDE SEQUENCE [LARGE SCALE GENOMIC DNA]</scope>
    <source>
        <strain evidence="2">OR362-8,ATCC BAA-1266,JCM 13504</strain>
    </source>
</reference>
<dbReference type="AlphaFoldDB" id="A0A1I6B5D9"/>
<gene>
    <name evidence="1" type="ORF">SAMN04515668_4184</name>
</gene>
<dbReference type="EMBL" id="FOXS01000007">
    <property type="protein sequence ID" value="SFQ76144.1"/>
    <property type="molecule type" value="Genomic_DNA"/>
</dbReference>
<proteinExistence type="predicted"/>
<accession>A0A1I6B5D9</accession>